<gene>
    <name evidence="2" type="ORF">E2C01_006028</name>
</gene>
<evidence type="ECO:0000313" key="3">
    <source>
        <dbReference type="Proteomes" id="UP000324222"/>
    </source>
</evidence>
<feature type="region of interest" description="Disordered" evidence="1">
    <location>
        <begin position="34"/>
        <end position="75"/>
    </location>
</feature>
<dbReference type="EMBL" id="VSRR010000272">
    <property type="protein sequence ID" value="MPC13298.1"/>
    <property type="molecule type" value="Genomic_DNA"/>
</dbReference>
<proteinExistence type="predicted"/>
<comment type="caution">
    <text evidence="2">The sequence shown here is derived from an EMBL/GenBank/DDBJ whole genome shotgun (WGS) entry which is preliminary data.</text>
</comment>
<protein>
    <submittedName>
        <fullName evidence="2">Uncharacterized protein</fullName>
    </submittedName>
</protein>
<dbReference type="Proteomes" id="UP000324222">
    <property type="component" value="Unassembled WGS sequence"/>
</dbReference>
<sequence length="75" mass="7993">MSESDRSMGITMPSLSFQPSSPLDMVCVAPHMAGGTARHGTARHDTARQGKSHGGHTQQGHFLGLKTLEAEPRPL</sequence>
<reference evidence="2 3" key="1">
    <citation type="submission" date="2019-05" db="EMBL/GenBank/DDBJ databases">
        <title>Another draft genome of Portunus trituberculatus and its Hox gene families provides insights of decapod evolution.</title>
        <authorList>
            <person name="Jeong J.-H."/>
            <person name="Song I."/>
            <person name="Kim S."/>
            <person name="Choi T."/>
            <person name="Kim D."/>
            <person name="Ryu S."/>
            <person name="Kim W."/>
        </authorList>
    </citation>
    <scope>NUCLEOTIDE SEQUENCE [LARGE SCALE GENOMIC DNA]</scope>
    <source>
        <tissue evidence="2">Muscle</tissue>
    </source>
</reference>
<dbReference type="AlphaFoldDB" id="A0A5B7CVT0"/>
<accession>A0A5B7CVT0</accession>
<name>A0A5B7CVT0_PORTR</name>
<evidence type="ECO:0000313" key="2">
    <source>
        <dbReference type="EMBL" id="MPC13298.1"/>
    </source>
</evidence>
<feature type="region of interest" description="Disordered" evidence="1">
    <location>
        <begin position="1"/>
        <end position="21"/>
    </location>
</feature>
<organism evidence="2 3">
    <name type="scientific">Portunus trituberculatus</name>
    <name type="common">Swimming crab</name>
    <name type="synonym">Neptunus trituberculatus</name>
    <dbReference type="NCBI Taxonomy" id="210409"/>
    <lineage>
        <taxon>Eukaryota</taxon>
        <taxon>Metazoa</taxon>
        <taxon>Ecdysozoa</taxon>
        <taxon>Arthropoda</taxon>
        <taxon>Crustacea</taxon>
        <taxon>Multicrustacea</taxon>
        <taxon>Malacostraca</taxon>
        <taxon>Eumalacostraca</taxon>
        <taxon>Eucarida</taxon>
        <taxon>Decapoda</taxon>
        <taxon>Pleocyemata</taxon>
        <taxon>Brachyura</taxon>
        <taxon>Eubrachyura</taxon>
        <taxon>Portunoidea</taxon>
        <taxon>Portunidae</taxon>
        <taxon>Portuninae</taxon>
        <taxon>Portunus</taxon>
    </lineage>
</organism>
<evidence type="ECO:0000256" key="1">
    <source>
        <dbReference type="SAM" id="MobiDB-lite"/>
    </source>
</evidence>
<keyword evidence="3" id="KW-1185">Reference proteome</keyword>